<protein>
    <recommendedName>
        <fullName evidence="2">CD-NTase-associated protein 16 NUDIX domain-containing protein</fullName>
    </recommendedName>
</protein>
<evidence type="ECO:0000256" key="1">
    <source>
        <dbReference type="SAM" id="Phobius"/>
    </source>
</evidence>
<reference evidence="3 4" key="1">
    <citation type="submission" date="2010-03" db="EMBL/GenBank/DDBJ databases">
        <title>The genome sequence of Roseburia intestinalis XB6B4.</title>
        <authorList>
            <consortium name="metaHIT consortium -- http://www.metahit.eu/"/>
            <person name="Pajon A."/>
            <person name="Turner K."/>
            <person name="Parkhill J."/>
            <person name="Bernalier A."/>
        </authorList>
    </citation>
    <scope>NUCLEOTIDE SEQUENCE [LARGE SCALE GENOMIC DNA]</scope>
    <source>
        <strain evidence="3 4">XB6B4</strain>
    </source>
</reference>
<reference evidence="3 4" key="2">
    <citation type="submission" date="2010-03" db="EMBL/GenBank/DDBJ databases">
        <authorList>
            <person name="Pajon A."/>
        </authorList>
    </citation>
    <scope>NUCLEOTIDE SEQUENCE [LARGE SCALE GENOMIC DNA]</scope>
    <source>
        <strain evidence="3 4">XB6B4</strain>
    </source>
</reference>
<feature type="transmembrane region" description="Helical" evidence="1">
    <location>
        <begin position="37"/>
        <end position="58"/>
    </location>
</feature>
<dbReference type="PATRIC" id="fig|718255.3.peg.2862"/>
<dbReference type="InterPro" id="IPR040829">
    <property type="entry name" value="Cap16_NUDIX"/>
</dbReference>
<gene>
    <name evidence="3" type="ORF">RO1_16760</name>
</gene>
<evidence type="ECO:0000259" key="2">
    <source>
        <dbReference type="Pfam" id="PF18167"/>
    </source>
</evidence>
<keyword evidence="1" id="KW-0812">Transmembrane</keyword>
<dbReference type="Pfam" id="PF18167">
    <property type="entry name" value="Sa_NUDIX"/>
    <property type="match status" value="1"/>
</dbReference>
<dbReference type="Proteomes" id="UP000008953">
    <property type="component" value="Chromosome"/>
</dbReference>
<evidence type="ECO:0000313" key="3">
    <source>
        <dbReference type="EMBL" id="CBL12261.1"/>
    </source>
</evidence>
<dbReference type="AlphaFoldDB" id="D4KY21"/>
<dbReference type="KEGG" id="rix:RO1_16760"/>
<name>D4KY21_9FIRM</name>
<dbReference type="HOGENOM" id="CLU_072308_0_0_9"/>
<dbReference type="EMBL" id="FP929050">
    <property type="protein sequence ID" value="CBL12261.1"/>
    <property type="molecule type" value="Genomic_DNA"/>
</dbReference>
<feature type="transmembrane region" description="Helical" evidence="1">
    <location>
        <begin position="12"/>
        <end position="31"/>
    </location>
</feature>
<accession>D4KY21</accession>
<sequence length="307" mass="35604">MSRLGGENLKIIKFTGVLLVSLVALFVIFFFEIRTLPAGSSIAGIVLGFSLPAVAITFQDLTDTTNWKEAQRKLQRGKIIKGDTIVRISFAYLFRIKLGDKYFLVKNERNTNKFQPVGGVYKMKDNEKTELKNLFHIMDDNKVLIDESSRNDYRLRMENRYLRKFVKRFDSEAKRERVSDLSREFTEELIHKGTLNWSQITYRVCGRHMTPLTYSQHFQIYELLFADVVELMLTPEQEADLRKLMKQPSSLYRFATEEEIDSLGIDTKAGILEESIADHSIKILEKAEGKLMKIPHTGMQYTVRLNK</sequence>
<feature type="domain" description="CD-NTase-associated protein 16 NUDIX" evidence="2">
    <location>
        <begin position="86"/>
        <end position="284"/>
    </location>
</feature>
<proteinExistence type="predicted"/>
<evidence type="ECO:0000313" key="4">
    <source>
        <dbReference type="Proteomes" id="UP000008953"/>
    </source>
</evidence>
<keyword evidence="1" id="KW-1133">Transmembrane helix</keyword>
<keyword evidence="1" id="KW-0472">Membrane</keyword>
<organism evidence="3 4">
    <name type="scientific">Roseburia intestinalis XB6B4</name>
    <dbReference type="NCBI Taxonomy" id="718255"/>
    <lineage>
        <taxon>Bacteria</taxon>
        <taxon>Bacillati</taxon>
        <taxon>Bacillota</taxon>
        <taxon>Clostridia</taxon>
        <taxon>Lachnospirales</taxon>
        <taxon>Lachnospiraceae</taxon>
        <taxon>Roseburia</taxon>
    </lineage>
</organism>